<evidence type="ECO:0000256" key="2">
    <source>
        <dbReference type="ARBA" id="ARBA00004685"/>
    </source>
</evidence>
<keyword evidence="6" id="KW-0472">Membrane</keyword>
<feature type="region of interest" description="Disordered" evidence="9">
    <location>
        <begin position="135"/>
        <end position="181"/>
    </location>
</feature>
<sequence length="287" mass="32017">MASPWARHLLISLVSMAILASITYRLFDFRDGLGALSPTRIWAAATQQEQHQQCNCHVHLPPFPEKQTFFHDLLHPNSPADPNSLLGRARHIVQTDGGNAFVRIAEQDGPPRSYGVSMFHALHCLEMIRGAVHHHDNSTTTTTTPHDHDHNHSHSTTPRTRNTTTSSKKKKKKKRSLEAPAHILEASMSMTRAEHLDHCLDYLAQSIVCSGDDTLEPSFRGRLSGSGEEVVVIDGVGAVHQCRDVRGVHEAMVRSVEEEPVRVGRELRQGERLGDVLRRVVDTGKER</sequence>
<evidence type="ECO:0000256" key="7">
    <source>
        <dbReference type="ARBA" id="ARBA00023180"/>
    </source>
</evidence>
<dbReference type="Proteomes" id="UP001303760">
    <property type="component" value="Unassembled WGS sequence"/>
</dbReference>
<dbReference type="EMBL" id="MU860030">
    <property type="protein sequence ID" value="KAK4240932.1"/>
    <property type="molecule type" value="Genomic_DNA"/>
</dbReference>
<protein>
    <submittedName>
        <fullName evidence="10">Uncharacterized protein</fullName>
    </submittedName>
</protein>
<reference evidence="10" key="2">
    <citation type="submission" date="2023-05" db="EMBL/GenBank/DDBJ databases">
        <authorList>
            <consortium name="Lawrence Berkeley National Laboratory"/>
            <person name="Steindorff A."/>
            <person name="Hensen N."/>
            <person name="Bonometti L."/>
            <person name="Westerberg I."/>
            <person name="Brannstrom I.O."/>
            <person name="Guillou S."/>
            <person name="Cros-Aarteil S."/>
            <person name="Calhoun S."/>
            <person name="Haridas S."/>
            <person name="Kuo A."/>
            <person name="Mondo S."/>
            <person name="Pangilinan J."/>
            <person name="Riley R."/>
            <person name="Labutti K."/>
            <person name="Andreopoulos B."/>
            <person name="Lipzen A."/>
            <person name="Chen C."/>
            <person name="Yanf M."/>
            <person name="Daum C."/>
            <person name="Ng V."/>
            <person name="Clum A."/>
            <person name="Ohm R."/>
            <person name="Martin F."/>
            <person name="Silar P."/>
            <person name="Natvig D."/>
            <person name="Lalanne C."/>
            <person name="Gautier V."/>
            <person name="Ament-Velasquez S.L."/>
            <person name="Kruys A."/>
            <person name="Hutchinson M.I."/>
            <person name="Powell A.J."/>
            <person name="Barry K."/>
            <person name="Miller A.N."/>
            <person name="Grigoriev I.V."/>
            <person name="Debuchy R."/>
            <person name="Gladieux P."/>
            <person name="Thoren M.H."/>
            <person name="Johannesson H."/>
        </authorList>
    </citation>
    <scope>NUCLEOTIDE SEQUENCE</scope>
    <source>
        <strain evidence="10">CBS 532.94</strain>
    </source>
</reference>
<keyword evidence="7" id="KW-0325">Glycoprotein</keyword>
<dbReference type="GO" id="GO:0016020">
    <property type="term" value="C:membrane"/>
    <property type="evidence" value="ECO:0007669"/>
    <property type="project" value="UniProtKB-SubCell"/>
</dbReference>
<keyword evidence="11" id="KW-1185">Reference proteome</keyword>
<dbReference type="PANTHER" id="PTHR33365">
    <property type="entry name" value="YALI0B05434P"/>
    <property type="match status" value="1"/>
</dbReference>
<gene>
    <name evidence="10" type="ORF">C8A03DRAFT_30899</name>
</gene>
<dbReference type="AlphaFoldDB" id="A0AAN7HDH9"/>
<evidence type="ECO:0000256" key="9">
    <source>
        <dbReference type="SAM" id="MobiDB-lite"/>
    </source>
</evidence>
<reference evidence="10" key="1">
    <citation type="journal article" date="2023" name="Mol. Phylogenet. Evol.">
        <title>Genome-scale phylogeny and comparative genomics of the fungal order Sordariales.</title>
        <authorList>
            <person name="Hensen N."/>
            <person name="Bonometti L."/>
            <person name="Westerberg I."/>
            <person name="Brannstrom I.O."/>
            <person name="Guillou S."/>
            <person name="Cros-Aarteil S."/>
            <person name="Calhoun S."/>
            <person name="Haridas S."/>
            <person name="Kuo A."/>
            <person name="Mondo S."/>
            <person name="Pangilinan J."/>
            <person name="Riley R."/>
            <person name="LaButti K."/>
            <person name="Andreopoulos B."/>
            <person name="Lipzen A."/>
            <person name="Chen C."/>
            <person name="Yan M."/>
            <person name="Daum C."/>
            <person name="Ng V."/>
            <person name="Clum A."/>
            <person name="Steindorff A."/>
            <person name="Ohm R.A."/>
            <person name="Martin F."/>
            <person name="Silar P."/>
            <person name="Natvig D.O."/>
            <person name="Lalanne C."/>
            <person name="Gautier V."/>
            <person name="Ament-Velasquez S.L."/>
            <person name="Kruys A."/>
            <person name="Hutchinson M.I."/>
            <person name="Powell A.J."/>
            <person name="Barry K."/>
            <person name="Miller A.N."/>
            <person name="Grigoriev I.V."/>
            <person name="Debuchy R."/>
            <person name="Gladieux P."/>
            <person name="Hiltunen Thoren M."/>
            <person name="Johannesson H."/>
        </authorList>
    </citation>
    <scope>NUCLEOTIDE SEQUENCE</scope>
    <source>
        <strain evidence="10">CBS 532.94</strain>
    </source>
</reference>
<keyword evidence="4" id="KW-1133">Transmembrane helix</keyword>
<comment type="similarity">
    <text evidence="8">Belongs to the ustYa family.</text>
</comment>
<dbReference type="InterPro" id="IPR021765">
    <property type="entry name" value="UstYa-like"/>
</dbReference>
<comment type="pathway">
    <text evidence="2">Mycotoxin biosynthesis.</text>
</comment>
<keyword evidence="5" id="KW-0843">Virulence</keyword>
<dbReference type="Pfam" id="PF11807">
    <property type="entry name" value="UstYa"/>
    <property type="match status" value="1"/>
</dbReference>
<evidence type="ECO:0000256" key="1">
    <source>
        <dbReference type="ARBA" id="ARBA00004167"/>
    </source>
</evidence>
<feature type="compositionally biased region" description="Low complexity" evidence="9">
    <location>
        <begin position="154"/>
        <end position="166"/>
    </location>
</feature>
<keyword evidence="3" id="KW-0812">Transmembrane</keyword>
<dbReference type="GO" id="GO:0043386">
    <property type="term" value="P:mycotoxin biosynthetic process"/>
    <property type="evidence" value="ECO:0007669"/>
    <property type="project" value="InterPro"/>
</dbReference>
<organism evidence="10 11">
    <name type="scientific">Achaetomium macrosporum</name>
    <dbReference type="NCBI Taxonomy" id="79813"/>
    <lineage>
        <taxon>Eukaryota</taxon>
        <taxon>Fungi</taxon>
        <taxon>Dikarya</taxon>
        <taxon>Ascomycota</taxon>
        <taxon>Pezizomycotina</taxon>
        <taxon>Sordariomycetes</taxon>
        <taxon>Sordariomycetidae</taxon>
        <taxon>Sordariales</taxon>
        <taxon>Chaetomiaceae</taxon>
        <taxon>Achaetomium</taxon>
    </lineage>
</organism>
<evidence type="ECO:0000313" key="10">
    <source>
        <dbReference type="EMBL" id="KAK4240932.1"/>
    </source>
</evidence>
<evidence type="ECO:0000256" key="5">
    <source>
        <dbReference type="ARBA" id="ARBA00023026"/>
    </source>
</evidence>
<comment type="caution">
    <text evidence="10">The sequence shown here is derived from an EMBL/GenBank/DDBJ whole genome shotgun (WGS) entry which is preliminary data.</text>
</comment>
<evidence type="ECO:0000256" key="3">
    <source>
        <dbReference type="ARBA" id="ARBA00022692"/>
    </source>
</evidence>
<evidence type="ECO:0000256" key="6">
    <source>
        <dbReference type="ARBA" id="ARBA00023136"/>
    </source>
</evidence>
<accession>A0AAN7HDH9</accession>
<comment type="subcellular location">
    <subcellularLocation>
        <location evidence="1">Membrane</location>
        <topology evidence="1">Single-pass membrane protein</topology>
    </subcellularLocation>
</comment>
<evidence type="ECO:0000313" key="11">
    <source>
        <dbReference type="Proteomes" id="UP001303760"/>
    </source>
</evidence>
<evidence type="ECO:0000256" key="8">
    <source>
        <dbReference type="ARBA" id="ARBA00035112"/>
    </source>
</evidence>
<name>A0AAN7HDH9_9PEZI</name>
<dbReference type="PANTHER" id="PTHR33365:SF4">
    <property type="entry name" value="CYCLOCHLOROTINE BIOSYNTHESIS PROTEIN O"/>
    <property type="match status" value="1"/>
</dbReference>
<evidence type="ECO:0000256" key="4">
    <source>
        <dbReference type="ARBA" id="ARBA00022989"/>
    </source>
</evidence>
<proteinExistence type="inferred from homology"/>